<dbReference type="Proteomes" id="UP000059680">
    <property type="component" value="Chromosome 1"/>
</dbReference>
<keyword evidence="3" id="KW-1185">Reference proteome</keyword>
<gene>
    <name evidence="2" type="ordered locus">Os01g0848475</name>
    <name evidence="2" type="ORF">OSNPB_010848475</name>
</gene>
<evidence type="ECO:0000313" key="3">
    <source>
        <dbReference type="Proteomes" id="UP000059680"/>
    </source>
</evidence>
<evidence type="ECO:0000256" key="1">
    <source>
        <dbReference type="SAM" id="MobiDB-lite"/>
    </source>
</evidence>
<evidence type="ECO:0000313" key="2">
    <source>
        <dbReference type="EMBL" id="BAS75223.1"/>
    </source>
</evidence>
<organism evidence="2 3">
    <name type="scientific">Oryza sativa subsp. japonica</name>
    <name type="common">Rice</name>
    <dbReference type="NCBI Taxonomy" id="39947"/>
    <lineage>
        <taxon>Eukaryota</taxon>
        <taxon>Viridiplantae</taxon>
        <taxon>Streptophyta</taxon>
        <taxon>Embryophyta</taxon>
        <taxon>Tracheophyta</taxon>
        <taxon>Spermatophyta</taxon>
        <taxon>Magnoliopsida</taxon>
        <taxon>Liliopsida</taxon>
        <taxon>Poales</taxon>
        <taxon>Poaceae</taxon>
        <taxon>BOP clade</taxon>
        <taxon>Oryzoideae</taxon>
        <taxon>Oryzeae</taxon>
        <taxon>Oryzinae</taxon>
        <taxon>Oryza</taxon>
        <taxon>Oryza sativa</taxon>
    </lineage>
</organism>
<reference evidence="3" key="1">
    <citation type="journal article" date="2005" name="Nature">
        <title>The map-based sequence of the rice genome.</title>
        <authorList>
            <consortium name="International rice genome sequencing project (IRGSP)"/>
            <person name="Matsumoto T."/>
            <person name="Wu J."/>
            <person name="Kanamori H."/>
            <person name="Katayose Y."/>
            <person name="Fujisawa M."/>
            <person name="Namiki N."/>
            <person name="Mizuno H."/>
            <person name="Yamamoto K."/>
            <person name="Antonio B.A."/>
            <person name="Baba T."/>
            <person name="Sakata K."/>
            <person name="Nagamura Y."/>
            <person name="Aoki H."/>
            <person name="Arikawa K."/>
            <person name="Arita K."/>
            <person name="Bito T."/>
            <person name="Chiden Y."/>
            <person name="Fujitsuka N."/>
            <person name="Fukunaka R."/>
            <person name="Hamada M."/>
            <person name="Harada C."/>
            <person name="Hayashi A."/>
            <person name="Hijishita S."/>
            <person name="Honda M."/>
            <person name="Hosokawa S."/>
            <person name="Ichikawa Y."/>
            <person name="Idonuma A."/>
            <person name="Iijima M."/>
            <person name="Ikeda M."/>
            <person name="Ikeno M."/>
            <person name="Ito K."/>
            <person name="Ito S."/>
            <person name="Ito T."/>
            <person name="Ito Y."/>
            <person name="Ito Y."/>
            <person name="Iwabuchi A."/>
            <person name="Kamiya K."/>
            <person name="Karasawa W."/>
            <person name="Kurita K."/>
            <person name="Katagiri S."/>
            <person name="Kikuta A."/>
            <person name="Kobayashi H."/>
            <person name="Kobayashi N."/>
            <person name="Machita K."/>
            <person name="Maehara T."/>
            <person name="Masukawa M."/>
            <person name="Mizubayashi T."/>
            <person name="Mukai Y."/>
            <person name="Nagasaki H."/>
            <person name="Nagata Y."/>
            <person name="Naito S."/>
            <person name="Nakashima M."/>
            <person name="Nakama Y."/>
            <person name="Nakamichi Y."/>
            <person name="Nakamura M."/>
            <person name="Meguro A."/>
            <person name="Negishi M."/>
            <person name="Ohta I."/>
            <person name="Ohta T."/>
            <person name="Okamoto M."/>
            <person name="Ono N."/>
            <person name="Saji S."/>
            <person name="Sakaguchi M."/>
            <person name="Sakai K."/>
            <person name="Shibata M."/>
            <person name="Shimokawa T."/>
            <person name="Song J."/>
            <person name="Takazaki Y."/>
            <person name="Terasawa K."/>
            <person name="Tsugane M."/>
            <person name="Tsuji K."/>
            <person name="Ueda S."/>
            <person name="Waki K."/>
            <person name="Yamagata H."/>
            <person name="Yamamoto M."/>
            <person name="Yamamoto S."/>
            <person name="Yamane H."/>
            <person name="Yoshiki S."/>
            <person name="Yoshihara R."/>
            <person name="Yukawa K."/>
            <person name="Zhong H."/>
            <person name="Yano M."/>
            <person name="Yuan Q."/>
            <person name="Ouyang S."/>
            <person name="Liu J."/>
            <person name="Jones K.M."/>
            <person name="Gansberger K."/>
            <person name="Moffat K."/>
            <person name="Hill J."/>
            <person name="Bera J."/>
            <person name="Fadrosh D."/>
            <person name="Jin S."/>
            <person name="Johri S."/>
            <person name="Kim M."/>
            <person name="Overton L."/>
            <person name="Reardon M."/>
            <person name="Tsitrin T."/>
            <person name="Vuong H."/>
            <person name="Weaver B."/>
            <person name="Ciecko A."/>
            <person name="Tallon L."/>
            <person name="Jackson J."/>
            <person name="Pai G."/>
            <person name="Aken S.V."/>
            <person name="Utterback T."/>
            <person name="Reidmuller S."/>
            <person name="Feldblyum T."/>
            <person name="Hsiao J."/>
            <person name="Zismann V."/>
            <person name="Iobst S."/>
            <person name="de Vazeille A.R."/>
            <person name="Buell C.R."/>
            <person name="Ying K."/>
            <person name="Li Y."/>
            <person name="Lu T."/>
            <person name="Huang Y."/>
            <person name="Zhao Q."/>
            <person name="Feng Q."/>
            <person name="Zhang L."/>
            <person name="Zhu J."/>
            <person name="Weng Q."/>
            <person name="Mu J."/>
            <person name="Lu Y."/>
            <person name="Fan D."/>
            <person name="Liu Y."/>
            <person name="Guan J."/>
            <person name="Zhang Y."/>
            <person name="Yu S."/>
            <person name="Liu X."/>
            <person name="Zhang Y."/>
            <person name="Hong G."/>
            <person name="Han B."/>
            <person name="Choisne N."/>
            <person name="Demange N."/>
            <person name="Orjeda G."/>
            <person name="Samain S."/>
            <person name="Cattolico L."/>
            <person name="Pelletier E."/>
            <person name="Couloux A."/>
            <person name="Segurens B."/>
            <person name="Wincker P."/>
            <person name="D'Hont A."/>
            <person name="Scarpelli C."/>
            <person name="Weissenbach J."/>
            <person name="Salanoubat M."/>
            <person name="Quetier F."/>
            <person name="Yu Y."/>
            <person name="Kim H.R."/>
            <person name="Rambo T."/>
            <person name="Currie J."/>
            <person name="Collura K."/>
            <person name="Luo M."/>
            <person name="Yang T."/>
            <person name="Ammiraju J.S.S."/>
            <person name="Engler F."/>
            <person name="Soderlund C."/>
            <person name="Wing R.A."/>
            <person name="Palmer L.E."/>
            <person name="de la Bastide M."/>
            <person name="Spiegel L."/>
            <person name="Nascimento L."/>
            <person name="Zutavern T."/>
            <person name="O'Shaughnessy A."/>
            <person name="Dike S."/>
            <person name="Dedhia N."/>
            <person name="Preston R."/>
            <person name="Balija V."/>
            <person name="McCombie W.R."/>
            <person name="Chow T."/>
            <person name="Chen H."/>
            <person name="Chung M."/>
            <person name="Chen C."/>
            <person name="Shaw J."/>
            <person name="Wu H."/>
            <person name="Hsiao K."/>
            <person name="Chao Y."/>
            <person name="Chu M."/>
            <person name="Cheng C."/>
            <person name="Hour A."/>
            <person name="Lee P."/>
            <person name="Lin S."/>
            <person name="Lin Y."/>
            <person name="Liou J."/>
            <person name="Liu S."/>
            <person name="Hsing Y."/>
            <person name="Raghuvanshi S."/>
            <person name="Mohanty A."/>
            <person name="Bharti A.K."/>
            <person name="Gaur A."/>
            <person name="Gupta V."/>
            <person name="Kumar D."/>
            <person name="Ravi V."/>
            <person name="Vij S."/>
            <person name="Kapur A."/>
            <person name="Khurana P."/>
            <person name="Khurana P."/>
            <person name="Khurana J.P."/>
            <person name="Tyagi A.K."/>
            <person name="Gaikwad K."/>
            <person name="Singh A."/>
            <person name="Dalal V."/>
            <person name="Srivastava S."/>
            <person name="Dixit A."/>
            <person name="Pal A.K."/>
            <person name="Ghazi I.A."/>
            <person name="Yadav M."/>
            <person name="Pandit A."/>
            <person name="Bhargava A."/>
            <person name="Sureshbabu K."/>
            <person name="Batra K."/>
            <person name="Sharma T.R."/>
            <person name="Mohapatra T."/>
            <person name="Singh N.K."/>
            <person name="Messing J."/>
            <person name="Nelson A.B."/>
            <person name="Fuks G."/>
            <person name="Kavchok S."/>
            <person name="Keizer G."/>
            <person name="Linton E."/>
            <person name="Llaca V."/>
            <person name="Song R."/>
            <person name="Tanyolac B."/>
            <person name="Young S."/>
            <person name="Ho-Il K."/>
            <person name="Hahn J.H."/>
            <person name="Sangsakoo G."/>
            <person name="Vanavichit A."/>
            <person name="de Mattos Luiz.A.T."/>
            <person name="Zimmer P.D."/>
            <person name="Malone G."/>
            <person name="Dellagostin O."/>
            <person name="de Oliveira A.C."/>
            <person name="Bevan M."/>
            <person name="Bancroft I."/>
            <person name="Minx P."/>
            <person name="Cordum H."/>
            <person name="Wilson R."/>
            <person name="Cheng Z."/>
            <person name="Jin W."/>
            <person name="Jiang J."/>
            <person name="Leong S.A."/>
            <person name="Iwama H."/>
            <person name="Gojobori T."/>
            <person name="Itoh T."/>
            <person name="Niimura Y."/>
            <person name="Fujii Y."/>
            <person name="Habara T."/>
            <person name="Sakai H."/>
            <person name="Sato Y."/>
            <person name="Wilson G."/>
            <person name="Kumar K."/>
            <person name="McCouch S."/>
            <person name="Juretic N."/>
            <person name="Hoen D."/>
            <person name="Wright S."/>
            <person name="Bruskiewich R."/>
            <person name="Bureau T."/>
            <person name="Miyao A."/>
            <person name="Hirochika H."/>
            <person name="Nishikawa T."/>
            <person name="Kadowaki K."/>
            <person name="Sugiura M."/>
            <person name="Burr B."/>
            <person name="Sasaki T."/>
        </authorList>
    </citation>
    <scope>NUCLEOTIDE SEQUENCE [LARGE SCALE GENOMIC DNA]</scope>
    <source>
        <strain evidence="3">cv. Nipponbare</strain>
    </source>
</reference>
<name>A0A0P0VAB6_ORYSJ</name>
<proteinExistence type="predicted"/>
<protein>
    <submittedName>
        <fullName evidence="2">Os01g0848475 protein</fullName>
    </submittedName>
</protein>
<accession>A0A0P0VAB6</accession>
<dbReference type="EMBL" id="AP014957">
    <property type="protein sequence ID" value="BAS75223.1"/>
    <property type="molecule type" value="Genomic_DNA"/>
</dbReference>
<reference evidence="2 3" key="2">
    <citation type="journal article" date="2013" name="Plant Cell Physiol.">
        <title>Rice Annotation Project Database (RAP-DB): an integrative and interactive database for rice genomics.</title>
        <authorList>
            <person name="Sakai H."/>
            <person name="Lee S.S."/>
            <person name="Tanaka T."/>
            <person name="Numa H."/>
            <person name="Kim J."/>
            <person name="Kawahara Y."/>
            <person name="Wakimoto H."/>
            <person name="Yang C.C."/>
            <person name="Iwamoto M."/>
            <person name="Abe T."/>
            <person name="Yamada Y."/>
            <person name="Muto A."/>
            <person name="Inokuchi H."/>
            <person name="Ikemura T."/>
            <person name="Matsumoto T."/>
            <person name="Sasaki T."/>
            <person name="Itoh T."/>
        </authorList>
    </citation>
    <scope>NUCLEOTIDE SEQUENCE [LARGE SCALE GENOMIC DNA]</scope>
    <source>
        <strain evidence="3">cv. Nipponbare</strain>
    </source>
</reference>
<dbReference type="AlphaFoldDB" id="A0A0P0VAB6"/>
<sequence>MIDAVHRIRVEQALVGDGAVDVRSSAADVADLLEQLLCRAEETGPAEHGGVAGEGTERPRGLREAAELPPRLRLRWWRIRRRGGERQREVLRRDLRERRRQPVRHQLRLR</sequence>
<feature type="region of interest" description="Disordered" evidence="1">
    <location>
        <begin position="43"/>
        <end position="64"/>
    </location>
</feature>
<dbReference type="Gramene" id="Os01t0848475-00">
    <property type="protein sequence ID" value="Os01t0848475-00"/>
    <property type="gene ID" value="Os01g0848475"/>
</dbReference>
<reference evidence="2 3" key="3">
    <citation type="journal article" date="2013" name="Rice">
        <title>Improvement of the Oryza sativa Nipponbare reference genome using next generation sequence and optical map data.</title>
        <authorList>
            <person name="Kawahara Y."/>
            <person name="de la Bastide M."/>
            <person name="Hamilton J.P."/>
            <person name="Kanamori H."/>
            <person name="McCombie W.R."/>
            <person name="Ouyang S."/>
            <person name="Schwartz D.C."/>
            <person name="Tanaka T."/>
            <person name="Wu J."/>
            <person name="Zhou S."/>
            <person name="Childs K.L."/>
            <person name="Davidson R.M."/>
            <person name="Lin H."/>
            <person name="Quesada-Ocampo L."/>
            <person name="Vaillancourt B."/>
            <person name="Sakai H."/>
            <person name="Lee S.S."/>
            <person name="Kim J."/>
            <person name="Numa H."/>
            <person name="Itoh T."/>
            <person name="Buell C.R."/>
            <person name="Matsumoto T."/>
        </authorList>
    </citation>
    <scope>NUCLEOTIDE SEQUENCE [LARGE SCALE GENOMIC DNA]</scope>
    <source>
        <strain evidence="3">cv. Nipponbare</strain>
    </source>
</reference>
<feature type="compositionally biased region" description="Basic and acidic residues" evidence="1">
    <location>
        <begin position="55"/>
        <end position="64"/>
    </location>
</feature>
<dbReference type="PaxDb" id="39947-A0A0P0VAB6"/>
<dbReference type="InParanoid" id="A0A0P0VAB6"/>